<dbReference type="GO" id="GO:0015031">
    <property type="term" value="P:protein transport"/>
    <property type="evidence" value="ECO:0007669"/>
    <property type="project" value="UniProtKB-UniRule"/>
</dbReference>
<dbReference type="SUPFAM" id="SSF54534">
    <property type="entry name" value="FKBP-like"/>
    <property type="match status" value="1"/>
</dbReference>
<dbReference type="Gene3D" id="3.10.50.40">
    <property type="match status" value="1"/>
</dbReference>
<comment type="subcellular location">
    <subcellularLocation>
        <location evidence="10">Cytoplasm</location>
    </subcellularLocation>
    <text evidence="10">About half TF is bound to the ribosome near the polypeptide exit tunnel while the other half is free in the cytoplasm.</text>
</comment>
<dbReference type="GO" id="GO:0005737">
    <property type="term" value="C:cytoplasm"/>
    <property type="evidence" value="ECO:0007669"/>
    <property type="project" value="UniProtKB-SubCell"/>
</dbReference>
<dbReference type="STRING" id="485915.Dret_0510"/>
<evidence type="ECO:0000256" key="3">
    <source>
        <dbReference type="ARBA" id="ARBA00013194"/>
    </source>
</evidence>
<evidence type="ECO:0000256" key="2">
    <source>
        <dbReference type="ARBA" id="ARBA00005464"/>
    </source>
</evidence>
<dbReference type="InterPro" id="IPR027304">
    <property type="entry name" value="Trigger_fact/SurA_dom_sf"/>
</dbReference>
<evidence type="ECO:0000256" key="6">
    <source>
        <dbReference type="ARBA" id="ARBA00023110"/>
    </source>
</evidence>
<dbReference type="GO" id="GO:0003755">
    <property type="term" value="F:peptidyl-prolyl cis-trans isomerase activity"/>
    <property type="evidence" value="ECO:0007669"/>
    <property type="project" value="UniProtKB-UniRule"/>
</dbReference>
<organism evidence="16 17">
    <name type="scientific">Desulfohalobium retbaense (strain ATCC 49708 / DSM 5692 / JCM 16813 / HR100)</name>
    <dbReference type="NCBI Taxonomy" id="485915"/>
    <lineage>
        <taxon>Bacteria</taxon>
        <taxon>Pseudomonadati</taxon>
        <taxon>Thermodesulfobacteriota</taxon>
        <taxon>Desulfovibrionia</taxon>
        <taxon>Desulfovibrionales</taxon>
        <taxon>Desulfohalobiaceae</taxon>
        <taxon>Desulfohalobium</taxon>
    </lineage>
</organism>
<comment type="similarity">
    <text evidence="2 10">Belongs to the FKBP-type PPIase family. Tig subfamily.</text>
</comment>
<dbReference type="InterPro" id="IPR037041">
    <property type="entry name" value="Trigger_fac_C_sf"/>
</dbReference>
<dbReference type="RefSeq" id="WP_015750965.1">
    <property type="nucleotide sequence ID" value="NC_013223.1"/>
</dbReference>
<evidence type="ECO:0000259" key="14">
    <source>
        <dbReference type="Pfam" id="PF05697"/>
    </source>
</evidence>
<accession>C8X0I2</accession>
<evidence type="ECO:0000259" key="15">
    <source>
        <dbReference type="Pfam" id="PF05698"/>
    </source>
</evidence>
<feature type="domain" description="Trigger factor C-terminal" evidence="15">
    <location>
        <begin position="264"/>
        <end position="419"/>
    </location>
</feature>
<comment type="function">
    <text evidence="10">Involved in protein export. Acts as a chaperone by maintaining the newly synthesized protein in an open conformation. Functions as a peptidyl-prolyl cis-trans isomerase.</text>
</comment>
<feature type="domain" description="PPIase FKBP-type" evidence="13">
    <location>
        <begin position="157"/>
        <end position="231"/>
    </location>
</feature>
<reference evidence="17" key="1">
    <citation type="submission" date="2009-09" db="EMBL/GenBank/DDBJ databases">
        <title>The complete chromosome of Desulfohalobium retbaense DSM 5692.</title>
        <authorList>
            <consortium name="US DOE Joint Genome Institute (JGI-PGF)"/>
            <person name="Lucas S."/>
            <person name="Copeland A."/>
            <person name="Lapidus A."/>
            <person name="Glavina del Rio T."/>
            <person name="Dalin E."/>
            <person name="Tice H."/>
            <person name="Bruce D."/>
            <person name="Goodwin L."/>
            <person name="Pitluck S."/>
            <person name="Kyrpides N."/>
            <person name="Mavromatis K."/>
            <person name="Ivanova N."/>
            <person name="Mikhailova N."/>
            <person name="Munk A.C."/>
            <person name="Brettin T."/>
            <person name="Detter J.C."/>
            <person name="Han C."/>
            <person name="Tapia R."/>
            <person name="Larimer F."/>
            <person name="Land M."/>
            <person name="Hauser L."/>
            <person name="Markowitz V."/>
            <person name="Cheng J.-F."/>
            <person name="Hugenholtz P."/>
            <person name="Woyke T."/>
            <person name="Wu D."/>
            <person name="Spring S."/>
            <person name="Klenk H.-P."/>
            <person name="Eisen J.A."/>
        </authorList>
    </citation>
    <scope>NUCLEOTIDE SEQUENCE [LARGE SCALE GENOMIC DNA]</scope>
    <source>
        <strain evidence="17">DSM 5692</strain>
    </source>
</reference>
<evidence type="ECO:0000256" key="7">
    <source>
        <dbReference type="ARBA" id="ARBA00023186"/>
    </source>
</evidence>
<dbReference type="GO" id="GO:0043022">
    <property type="term" value="F:ribosome binding"/>
    <property type="evidence" value="ECO:0007669"/>
    <property type="project" value="TreeGrafter"/>
</dbReference>
<dbReference type="NCBIfam" id="TIGR00115">
    <property type="entry name" value="tig"/>
    <property type="match status" value="1"/>
</dbReference>
<keyword evidence="5 10" id="KW-0963">Cytoplasm</keyword>
<evidence type="ECO:0000256" key="1">
    <source>
        <dbReference type="ARBA" id="ARBA00000971"/>
    </source>
</evidence>
<proteinExistence type="inferred from homology"/>
<dbReference type="OrthoDB" id="9767721at2"/>
<dbReference type="EC" id="5.2.1.8" evidence="3 10"/>
<dbReference type="SUPFAM" id="SSF109998">
    <property type="entry name" value="Triger factor/SurA peptide-binding domain-like"/>
    <property type="match status" value="1"/>
</dbReference>
<feature type="domain" description="Trigger factor ribosome-binding bacterial" evidence="14">
    <location>
        <begin position="1"/>
        <end position="143"/>
    </location>
</feature>
<evidence type="ECO:0000256" key="4">
    <source>
        <dbReference type="ARBA" id="ARBA00016902"/>
    </source>
</evidence>
<feature type="region of interest" description="Disordered" evidence="12">
    <location>
        <begin position="320"/>
        <end position="341"/>
    </location>
</feature>
<dbReference type="PANTHER" id="PTHR30560">
    <property type="entry name" value="TRIGGER FACTOR CHAPERONE AND PEPTIDYL-PROLYL CIS/TRANS ISOMERASE"/>
    <property type="match status" value="1"/>
</dbReference>
<evidence type="ECO:0000256" key="11">
    <source>
        <dbReference type="SAM" id="Coils"/>
    </source>
</evidence>
<gene>
    <name evidence="10" type="primary">tig</name>
    <name evidence="16" type="ordered locus">Dret_0510</name>
</gene>
<dbReference type="GO" id="GO:0051083">
    <property type="term" value="P:'de novo' cotranslational protein folding"/>
    <property type="evidence" value="ECO:0007669"/>
    <property type="project" value="TreeGrafter"/>
</dbReference>
<keyword evidence="11" id="KW-0175">Coiled coil</keyword>
<comment type="catalytic activity">
    <reaction evidence="1 10">
        <text>[protein]-peptidylproline (omega=180) = [protein]-peptidylproline (omega=0)</text>
        <dbReference type="Rhea" id="RHEA:16237"/>
        <dbReference type="Rhea" id="RHEA-COMP:10747"/>
        <dbReference type="Rhea" id="RHEA-COMP:10748"/>
        <dbReference type="ChEBI" id="CHEBI:83833"/>
        <dbReference type="ChEBI" id="CHEBI:83834"/>
        <dbReference type="EC" id="5.2.1.8"/>
    </reaction>
</comment>
<dbReference type="KEGG" id="drt:Dret_0510"/>
<dbReference type="HOGENOM" id="CLU_033058_3_1_7"/>
<keyword evidence="10" id="KW-0131">Cell cycle</keyword>
<dbReference type="Proteomes" id="UP000001052">
    <property type="component" value="Chromosome"/>
</dbReference>
<dbReference type="HAMAP" id="MF_00303">
    <property type="entry name" value="Trigger_factor_Tig"/>
    <property type="match status" value="1"/>
</dbReference>
<comment type="domain">
    <text evidence="10">Consists of 3 domains; the N-terminus binds the ribosome, the middle domain has PPIase activity, while the C-terminus has intrinsic chaperone activity on its own.</text>
</comment>
<evidence type="ECO:0000256" key="5">
    <source>
        <dbReference type="ARBA" id="ARBA00022490"/>
    </source>
</evidence>
<evidence type="ECO:0000259" key="13">
    <source>
        <dbReference type="Pfam" id="PF00254"/>
    </source>
</evidence>
<dbReference type="InterPro" id="IPR005215">
    <property type="entry name" value="Trig_fac"/>
</dbReference>
<dbReference type="PANTHER" id="PTHR30560:SF3">
    <property type="entry name" value="TRIGGER FACTOR-LIKE PROTEIN TIG, CHLOROPLASTIC"/>
    <property type="match status" value="1"/>
</dbReference>
<dbReference type="SUPFAM" id="SSF102735">
    <property type="entry name" value="Trigger factor ribosome-binding domain"/>
    <property type="match status" value="1"/>
</dbReference>
<feature type="region of interest" description="Disordered" evidence="12">
    <location>
        <begin position="424"/>
        <end position="448"/>
    </location>
</feature>
<dbReference type="InterPro" id="IPR008881">
    <property type="entry name" value="Trigger_fac_ribosome-bd_bac"/>
</dbReference>
<keyword evidence="8 10" id="KW-0413">Isomerase</keyword>
<dbReference type="GO" id="GO:0051301">
    <property type="term" value="P:cell division"/>
    <property type="evidence" value="ECO:0007669"/>
    <property type="project" value="UniProtKB-KW"/>
</dbReference>
<reference evidence="16 17" key="2">
    <citation type="journal article" date="2010" name="Stand. Genomic Sci.">
        <title>Complete genome sequence of Desulfohalobium retbaense type strain (HR(100)).</title>
        <authorList>
            <person name="Spring S."/>
            <person name="Nolan M."/>
            <person name="Lapidus A."/>
            <person name="Glavina Del Rio T."/>
            <person name="Copeland A."/>
            <person name="Tice H."/>
            <person name="Cheng J.F."/>
            <person name="Lucas S."/>
            <person name="Land M."/>
            <person name="Chen F."/>
            <person name="Bruce D."/>
            <person name="Goodwin L."/>
            <person name="Pitluck S."/>
            <person name="Ivanova N."/>
            <person name="Mavromatis K."/>
            <person name="Mikhailova N."/>
            <person name="Pati A."/>
            <person name="Chen A."/>
            <person name="Palaniappan K."/>
            <person name="Hauser L."/>
            <person name="Chang Y.J."/>
            <person name="Jeffries C.D."/>
            <person name="Munk C."/>
            <person name="Kiss H."/>
            <person name="Chain P."/>
            <person name="Han C."/>
            <person name="Brettin T."/>
            <person name="Detter J.C."/>
            <person name="Schuler E."/>
            <person name="Goker M."/>
            <person name="Rohde M."/>
            <person name="Bristow J."/>
            <person name="Eisen J.A."/>
            <person name="Markowitz V."/>
            <person name="Hugenholtz P."/>
            <person name="Kyrpides N.C."/>
            <person name="Klenk H.P."/>
        </authorList>
    </citation>
    <scope>NUCLEOTIDE SEQUENCE [LARGE SCALE GENOMIC DNA]</scope>
    <source>
        <strain evidence="16 17">DSM 5692</strain>
    </source>
</reference>
<name>C8X0I2_DESRD</name>
<dbReference type="Pfam" id="PF05697">
    <property type="entry name" value="Trigger_N"/>
    <property type="match status" value="1"/>
</dbReference>
<dbReference type="EMBL" id="CP001734">
    <property type="protein sequence ID" value="ACV67807.1"/>
    <property type="molecule type" value="Genomic_DNA"/>
</dbReference>
<dbReference type="InterPro" id="IPR046357">
    <property type="entry name" value="PPIase_dom_sf"/>
</dbReference>
<dbReference type="InterPro" id="IPR008880">
    <property type="entry name" value="Trigger_fac_C"/>
</dbReference>
<feature type="coiled-coil region" evidence="11">
    <location>
        <begin position="123"/>
        <end position="154"/>
    </location>
</feature>
<evidence type="ECO:0000256" key="12">
    <source>
        <dbReference type="SAM" id="MobiDB-lite"/>
    </source>
</evidence>
<feature type="compositionally biased region" description="Acidic residues" evidence="12">
    <location>
        <begin position="435"/>
        <end position="448"/>
    </location>
</feature>
<dbReference type="InterPro" id="IPR036611">
    <property type="entry name" value="Trigger_fac_ribosome-bd_sf"/>
</dbReference>
<protein>
    <recommendedName>
        <fullName evidence="4 10">Trigger factor</fullName>
        <shortName evidence="10">TF</shortName>
        <ecNumber evidence="3 10">5.2.1.8</ecNumber>
    </recommendedName>
    <alternativeName>
        <fullName evidence="9 10">PPIase</fullName>
    </alternativeName>
</protein>
<dbReference type="AlphaFoldDB" id="C8X0I2"/>
<keyword evidence="17" id="KW-1185">Reference proteome</keyword>
<dbReference type="Pfam" id="PF00254">
    <property type="entry name" value="FKBP_C"/>
    <property type="match status" value="1"/>
</dbReference>
<dbReference type="Pfam" id="PF05698">
    <property type="entry name" value="Trigger_C"/>
    <property type="match status" value="1"/>
</dbReference>
<evidence type="ECO:0000313" key="16">
    <source>
        <dbReference type="EMBL" id="ACV67807.1"/>
    </source>
</evidence>
<keyword evidence="7 10" id="KW-0143">Chaperone</keyword>
<sequence>MEYQVENISPVEKKITVTVPAEEVNAALGAAIAMYRKDVQIDGFRKGKVPSSIVESKFKSQIYQEATNDLLNVHINQIMGELNLQPLSGLDVDAKEMVRDQDYIYTFSFENVPDIDLPEYKGLSGTKEKVEAKEEDIQEVLDRVRQNMASMEEVDEDRTPKDGEVAVVDFTAEYDGKPVEGGEAQNFDLPLGEGQSLPEFEELVKTLTPGEQAEEDITFPSDFLNKDLADVTVNMKVTLKAIKQRVLPEVDDDFAEKAGGFGSAEEMRKAISESYENSRNQVAKSEAQKAILDKILEQVDFPLPPSMVENQIQAQIKQQRERLERQGKSLESTGTSEEQLREEYRPEAESLVKSHLVLLAIANKEELSVSPQEVEQHLYQMAVQSGQDFQTLKEYHEKNNLMYALRDQLLADKAMELIYDNAEVTEVPAGGSDQESSDEDDSAATENE</sequence>
<dbReference type="Gene3D" id="1.10.3120.10">
    <property type="entry name" value="Trigger factor, C-terminal domain"/>
    <property type="match status" value="1"/>
</dbReference>
<evidence type="ECO:0000313" key="17">
    <source>
        <dbReference type="Proteomes" id="UP000001052"/>
    </source>
</evidence>
<dbReference type="GO" id="GO:0044183">
    <property type="term" value="F:protein folding chaperone"/>
    <property type="evidence" value="ECO:0007669"/>
    <property type="project" value="TreeGrafter"/>
</dbReference>
<dbReference type="GO" id="GO:0043335">
    <property type="term" value="P:protein unfolding"/>
    <property type="evidence" value="ECO:0007669"/>
    <property type="project" value="TreeGrafter"/>
</dbReference>
<evidence type="ECO:0000256" key="9">
    <source>
        <dbReference type="ARBA" id="ARBA00029986"/>
    </source>
</evidence>
<keyword evidence="6 10" id="KW-0697">Rotamase</keyword>
<evidence type="ECO:0000256" key="8">
    <source>
        <dbReference type="ARBA" id="ARBA00023235"/>
    </source>
</evidence>
<dbReference type="PIRSF" id="PIRSF003095">
    <property type="entry name" value="Trigger_factor"/>
    <property type="match status" value="1"/>
</dbReference>
<keyword evidence="10" id="KW-0132">Cell division</keyword>
<evidence type="ECO:0000256" key="10">
    <source>
        <dbReference type="HAMAP-Rule" id="MF_00303"/>
    </source>
</evidence>
<dbReference type="InterPro" id="IPR001179">
    <property type="entry name" value="PPIase_FKBP_dom"/>
</dbReference>
<dbReference type="Gene3D" id="3.30.70.1050">
    <property type="entry name" value="Trigger factor ribosome-binding domain"/>
    <property type="match status" value="1"/>
</dbReference>
<dbReference type="eggNOG" id="COG0544">
    <property type="taxonomic scope" value="Bacteria"/>
</dbReference>